<dbReference type="Proteomes" id="UP001291926">
    <property type="component" value="Unassembled WGS sequence"/>
</dbReference>
<protein>
    <recommendedName>
        <fullName evidence="3">Reverse transcriptase zinc-binding domain-containing protein</fullName>
    </recommendedName>
</protein>
<evidence type="ECO:0008006" key="3">
    <source>
        <dbReference type="Google" id="ProtNLM"/>
    </source>
</evidence>
<keyword evidence="2" id="KW-1185">Reference proteome</keyword>
<organism evidence="1 2">
    <name type="scientific">Penstemon davidsonii</name>
    <dbReference type="NCBI Taxonomy" id="160366"/>
    <lineage>
        <taxon>Eukaryota</taxon>
        <taxon>Viridiplantae</taxon>
        <taxon>Streptophyta</taxon>
        <taxon>Embryophyta</taxon>
        <taxon>Tracheophyta</taxon>
        <taxon>Spermatophyta</taxon>
        <taxon>Magnoliopsida</taxon>
        <taxon>eudicotyledons</taxon>
        <taxon>Gunneridae</taxon>
        <taxon>Pentapetalae</taxon>
        <taxon>asterids</taxon>
        <taxon>lamiids</taxon>
        <taxon>Lamiales</taxon>
        <taxon>Plantaginaceae</taxon>
        <taxon>Cheloneae</taxon>
        <taxon>Penstemon</taxon>
    </lineage>
</organism>
<comment type="caution">
    <text evidence="1">The sequence shown here is derived from an EMBL/GenBank/DDBJ whole genome shotgun (WGS) entry which is preliminary data.</text>
</comment>
<proteinExistence type="predicted"/>
<accession>A0ABR0DGH6</accession>
<gene>
    <name evidence="1" type="ORF">RD792_003871</name>
</gene>
<dbReference type="Gene3D" id="2.130.10.10">
    <property type="entry name" value="YVTN repeat-like/Quinoprotein amine dehydrogenase"/>
    <property type="match status" value="1"/>
</dbReference>
<evidence type="ECO:0000313" key="1">
    <source>
        <dbReference type="EMBL" id="KAK4488129.1"/>
    </source>
</evidence>
<reference evidence="1 2" key="1">
    <citation type="journal article" date="2023" name="bioRxiv">
        <title>Genome report: Whole genome sequence and annotation of Penstemon davidsonii.</title>
        <authorList>
            <person name="Ostevik K.L."/>
            <person name="Alabady M."/>
            <person name="Zhang M."/>
            <person name="Rausher M.D."/>
        </authorList>
    </citation>
    <scope>NUCLEOTIDE SEQUENCE [LARGE SCALE GENOMIC DNA]</scope>
    <source>
        <strain evidence="1">DNT005</strain>
        <tissue evidence="1">Whole leaf</tissue>
    </source>
</reference>
<evidence type="ECO:0000313" key="2">
    <source>
        <dbReference type="Proteomes" id="UP001291926"/>
    </source>
</evidence>
<dbReference type="EMBL" id="JAYDYQ010001088">
    <property type="protein sequence ID" value="KAK4488129.1"/>
    <property type="molecule type" value="Genomic_DNA"/>
</dbReference>
<sequence>MTNSIRFDRGSAHYDMCSICSLAREDIIHSLRDCHKARQVWDLIISPADSLLFTSIPHPNWIRNTLNSKITSSCILNYILLCGLGDGHLLNFVLNTSNEKSATCAPFNSAACPDSLAIAIEGELKIVTIDDDIQKLHLASMHRLLDNLLDELAMLYREH</sequence>
<name>A0ABR0DGH6_9LAMI</name>
<dbReference type="InterPro" id="IPR015943">
    <property type="entry name" value="WD40/YVTN_repeat-like_dom_sf"/>
</dbReference>